<sequence length="87" mass="9625">MPTARPRHMVTETDELAVALDAAAARAPGLSRSQLLTRLALEGHQAAQRAHDERRQRRLAALRAHSGGLTGVYGSDYLQRLREEWPA</sequence>
<accession>A0ABT9IA12</accession>
<protein>
    <recommendedName>
        <fullName evidence="3">Ribbon-helix-helix protein, copG family</fullName>
    </recommendedName>
</protein>
<proteinExistence type="predicted"/>
<reference evidence="2" key="1">
    <citation type="submission" date="2023-05" db="EMBL/GenBank/DDBJ databases">
        <title>Draft genome of Pseudofrankia sp. BMG5.37.</title>
        <authorList>
            <person name="Gtari M."/>
            <person name="Ghodhbane F."/>
            <person name="Sbissi I."/>
        </authorList>
    </citation>
    <scope>NUCLEOTIDE SEQUENCE [LARGE SCALE GENOMIC DNA]</scope>
    <source>
        <strain evidence="2">BMG 814</strain>
    </source>
</reference>
<evidence type="ECO:0000313" key="1">
    <source>
        <dbReference type="EMBL" id="MDP5182406.1"/>
    </source>
</evidence>
<gene>
    <name evidence="1" type="ORF">QOZ88_07125</name>
</gene>
<evidence type="ECO:0000313" key="2">
    <source>
        <dbReference type="Proteomes" id="UP001233673"/>
    </source>
</evidence>
<organism evidence="1 2">
    <name type="scientific">Blastococcus carthaginiensis</name>
    <dbReference type="NCBI Taxonomy" id="3050034"/>
    <lineage>
        <taxon>Bacteria</taxon>
        <taxon>Bacillati</taxon>
        <taxon>Actinomycetota</taxon>
        <taxon>Actinomycetes</taxon>
        <taxon>Geodermatophilales</taxon>
        <taxon>Geodermatophilaceae</taxon>
        <taxon>Blastococcus</taxon>
    </lineage>
</organism>
<comment type="caution">
    <text evidence="1">The sequence shown here is derived from an EMBL/GenBank/DDBJ whole genome shotgun (WGS) entry which is preliminary data.</text>
</comment>
<dbReference type="EMBL" id="JASNFN010000005">
    <property type="protein sequence ID" value="MDP5182406.1"/>
    <property type="molecule type" value="Genomic_DNA"/>
</dbReference>
<evidence type="ECO:0008006" key="3">
    <source>
        <dbReference type="Google" id="ProtNLM"/>
    </source>
</evidence>
<name>A0ABT9IA12_9ACTN</name>
<dbReference type="RefSeq" id="WP_305999099.1">
    <property type="nucleotide sequence ID" value="NZ_JASNFN010000005.1"/>
</dbReference>
<dbReference type="Proteomes" id="UP001233673">
    <property type="component" value="Unassembled WGS sequence"/>
</dbReference>
<keyword evidence="2" id="KW-1185">Reference proteome</keyword>